<comment type="caution">
    <text evidence="1">The sequence shown here is derived from an EMBL/GenBank/DDBJ whole genome shotgun (WGS) entry which is preliminary data.</text>
</comment>
<organism evidence="1 2">
    <name type="scientific">Sorlinia euscelidii</name>
    <dbReference type="NCBI Taxonomy" id="3081148"/>
    <lineage>
        <taxon>Bacteria</taxon>
        <taxon>Pseudomonadati</taxon>
        <taxon>Pseudomonadota</taxon>
        <taxon>Alphaproteobacteria</taxon>
        <taxon>Acetobacterales</taxon>
        <taxon>Acetobacteraceae</taxon>
        <taxon>Sorlinia</taxon>
    </lineage>
</organism>
<dbReference type="EMBL" id="JAWJZY010000001">
    <property type="protein sequence ID" value="MEE8657670.1"/>
    <property type="molecule type" value="Genomic_DNA"/>
</dbReference>
<protein>
    <submittedName>
        <fullName evidence="1">Uncharacterized protein</fullName>
    </submittedName>
</protein>
<sequence>MVSRQYTDDQYPDALLEGDVLRAAFLGVQDKLKEAFPEQAFRHFVMPPSPTKGVWDKMLGACPAIALSWAGWRPSRDTGPVYRGTLSFPVFLLVHHNSVEHLYLGSTDRWGVGILGMTAMAVAMLHGRQIDPIGTLHVREVDAPAGLDWLDDRTAFAGLSIELRDVALDDVTLSEALPAFLRLRETWLVAAETAEETVKIRKE</sequence>
<gene>
    <name evidence="1" type="ORF">DOFOFD_01405</name>
</gene>
<proteinExistence type="predicted"/>
<accession>A0ABU7TZR8</accession>
<name>A0ABU7TZR8_9PROT</name>
<dbReference type="Proteomes" id="UP001312908">
    <property type="component" value="Unassembled WGS sequence"/>
</dbReference>
<evidence type="ECO:0000313" key="2">
    <source>
        <dbReference type="Proteomes" id="UP001312908"/>
    </source>
</evidence>
<evidence type="ECO:0000313" key="1">
    <source>
        <dbReference type="EMBL" id="MEE8657670.1"/>
    </source>
</evidence>
<reference evidence="1 2" key="1">
    <citation type="submission" date="2023-10" db="EMBL/GenBank/DDBJ databases">
        <title>Sorlinia euscelidii gen. nov., sp. nov., an acetic acid bacteria isolated from the gut of Euscelidius variegatus emitter.</title>
        <authorList>
            <person name="Michoud G."/>
            <person name="Marasco R."/>
            <person name="Seferji K."/>
            <person name="Gonella E."/>
            <person name="Garuglieri E."/>
            <person name="Alma A."/>
            <person name="Mapelli F."/>
            <person name="Borin S."/>
            <person name="Daffonchio D."/>
            <person name="Crotti E."/>
        </authorList>
    </citation>
    <scope>NUCLEOTIDE SEQUENCE [LARGE SCALE GENOMIC DNA]</scope>
    <source>
        <strain evidence="1 2">EV16P</strain>
    </source>
</reference>
<dbReference type="RefSeq" id="WP_394818682.1">
    <property type="nucleotide sequence ID" value="NZ_JAWJZY010000001.1"/>
</dbReference>
<keyword evidence="2" id="KW-1185">Reference proteome</keyword>